<keyword evidence="2" id="KW-1185">Reference proteome</keyword>
<dbReference type="AlphaFoldDB" id="A0AAE0ABJ4"/>
<protein>
    <submittedName>
        <fullName evidence="1">Uncharacterized protein</fullName>
    </submittedName>
</protein>
<dbReference type="PANTHER" id="PTHR48435:SF1">
    <property type="entry name" value="POLYPROTEIN"/>
    <property type="match status" value="1"/>
</dbReference>
<organism evidence="1 2">
    <name type="scientific">Dipteronia sinensis</name>
    <dbReference type="NCBI Taxonomy" id="43782"/>
    <lineage>
        <taxon>Eukaryota</taxon>
        <taxon>Viridiplantae</taxon>
        <taxon>Streptophyta</taxon>
        <taxon>Embryophyta</taxon>
        <taxon>Tracheophyta</taxon>
        <taxon>Spermatophyta</taxon>
        <taxon>Magnoliopsida</taxon>
        <taxon>eudicotyledons</taxon>
        <taxon>Gunneridae</taxon>
        <taxon>Pentapetalae</taxon>
        <taxon>rosids</taxon>
        <taxon>malvids</taxon>
        <taxon>Sapindales</taxon>
        <taxon>Sapindaceae</taxon>
        <taxon>Hippocastanoideae</taxon>
        <taxon>Acereae</taxon>
        <taxon>Dipteronia</taxon>
    </lineage>
</organism>
<proteinExistence type="predicted"/>
<dbReference type="InterPro" id="IPR053098">
    <property type="entry name" value="Petuviruses_polyprotein"/>
</dbReference>
<gene>
    <name evidence="1" type="ORF">Dsin_015570</name>
</gene>
<sequence>MRILFREFIGDPDQYYKQARQEFFDMRCCSLKRKDVEFHYKHMSGRYHILGGINDQSLKHVYVNSLSTELQEELQRRIDSSGKPFNDITLGEIHMFTLGTLDKLCATQKIFSKMIREGKRYETQCKQPSLHIKCKDKD</sequence>
<evidence type="ECO:0000313" key="1">
    <source>
        <dbReference type="EMBL" id="KAK3210864.1"/>
    </source>
</evidence>
<reference evidence="1" key="1">
    <citation type="journal article" date="2023" name="Plant J.">
        <title>Genome sequences and population genomics provide insights into the demographic history, inbreeding, and mutation load of two 'living fossil' tree species of Dipteronia.</title>
        <authorList>
            <person name="Feng Y."/>
            <person name="Comes H.P."/>
            <person name="Chen J."/>
            <person name="Zhu S."/>
            <person name="Lu R."/>
            <person name="Zhang X."/>
            <person name="Li P."/>
            <person name="Qiu J."/>
            <person name="Olsen K.M."/>
            <person name="Qiu Y."/>
        </authorList>
    </citation>
    <scope>NUCLEOTIDE SEQUENCE</scope>
    <source>
        <strain evidence="1">NBL</strain>
    </source>
</reference>
<comment type="caution">
    <text evidence="1">The sequence shown here is derived from an EMBL/GenBank/DDBJ whole genome shotgun (WGS) entry which is preliminary data.</text>
</comment>
<dbReference type="PANTHER" id="PTHR48435">
    <property type="entry name" value="POLYPROTEIN"/>
    <property type="match status" value="1"/>
</dbReference>
<accession>A0AAE0ABJ4</accession>
<dbReference type="Proteomes" id="UP001281410">
    <property type="component" value="Unassembled WGS sequence"/>
</dbReference>
<name>A0AAE0ABJ4_9ROSI</name>
<dbReference type="EMBL" id="JANJYJ010000005">
    <property type="protein sequence ID" value="KAK3210864.1"/>
    <property type="molecule type" value="Genomic_DNA"/>
</dbReference>
<evidence type="ECO:0000313" key="2">
    <source>
        <dbReference type="Proteomes" id="UP001281410"/>
    </source>
</evidence>